<evidence type="ECO:0000256" key="2">
    <source>
        <dbReference type="ARBA" id="ARBA00006675"/>
    </source>
</evidence>
<feature type="transmembrane region" description="Helical" evidence="14">
    <location>
        <begin position="254"/>
        <end position="277"/>
    </location>
</feature>
<evidence type="ECO:0000313" key="16">
    <source>
        <dbReference type="Proteomes" id="UP000078387"/>
    </source>
</evidence>
<keyword evidence="10" id="KW-0594">Phospholipid biosynthesis</keyword>
<dbReference type="VEuPathDB" id="AmoebaDB:EHI7A_021700"/>
<feature type="transmembrane region" description="Helical" evidence="14">
    <location>
        <begin position="130"/>
        <end position="149"/>
    </location>
</feature>
<organism evidence="15 16">
    <name type="scientific">Entamoeba histolytica</name>
    <dbReference type="NCBI Taxonomy" id="5759"/>
    <lineage>
        <taxon>Eukaryota</taxon>
        <taxon>Amoebozoa</taxon>
        <taxon>Evosea</taxon>
        <taxon>Archamoebae</taxon>
        <taxon>Mastigamoebida</taxon>
        <taxon>Entamoebidae</taxon>
        <taxon>Entamoeba</taxon>
    </lineage>
</organism>
<dbReference type="OMA" id="LTECHAN"/>
<dbReference type="AlphaFoldDB" id="A0A5K1UZH6"/>
<feature type="region of interest" description="Disordered" evidence="13">
    <location>
        <begin position="319"/>
        <end position="352"/>
    </location>
</feature>
<dbReference type="InterPro" id="IPR021261">
    <property type="entry name" value="GPCAT"/>
</dbReference>
<comment type="caution">
    <text evidence="15">The sequence shown here is derived from an EMBL/GenBank/DDBJ whole genome shotgun (WGS) entry which is preliminary data.</text>
</comment>
<feature type="transmembrane region" description="Helical" evidence="14">
    <location>
        <begin position="107"/>
        <end position="124"/>
    </location>
</feature>
<dbReference type="GO" id="GO:0006656">
    <property type="term" value="P:phosphatidylcholine biosynthetic process"/>
    <property type="evidence" value="ECO:0007669"/>
    <property type="project" value="TreeGrafter"/>
</dbReference>
<evidence type="ECO:0000256" key="4">
    <source>
        <dbReference type="ARBA" id="ARBA00022516"/>
    </source>
</evidence>
<evidence type="ECO:0000256" key="6">
    <source>
        <dbReference type="ARBA" id="ARBA00022692"/>
    </source>
</evidence>
<dbReference type="VEuPathDB" id="AmoebaDB:EHI8A_031980"/>
<feature type="transmembrane region" description="Helical" evidence="14">
    <location>
        <begin position="78"/>
        <end position="95"/>
    </location>
</feature>
<dbReference type="GO" id="GO:0016020">
    <property type="term" value="C:membrane"/>
    <property type="evidence" value="ECO:0007669"/>
    <property type="project" value="UniProtKB-SubCell"/>
</dbReference>
<dbReference type="Proteomes" id="UP000078387">
    <property type="component" value="Unassembled WGS sequence"/>
</dbReference>
<feature type="transmembrane region" description="Helical" evidence="14">
    <location>
        <begin position="161"/>
        <end position="182"/>
    </location>
</feature>
<evidence type="ECO:0000256" key="7">
    <source>
        <dbReference type="ARBA" id="ARBA00022989"/>
    </source>
</evidence>
<dbReference type="EMBL" id="BDEQ01000001">
    <property type="protein sequence ID" value="GAT97803.1"/>
    <property type="molecule type" value="Genomic_DNA"/>
</dbReference>
<protein>
    <recommendedName>
        <fullName evidence="3">Glycerophosphocholine acyltransferase 1</fullName>
    </recommendedName>
</protein>
<evidence type="ECO:0000256" key="10">
    <source>
        <dbReference type="ARBA" id="ARBA00023209"/>
    </source>
</evidence>
<name>A0A5K1UZH6_ENTHI</name>
<gene>
    <name evidence="15" type="ORF">CL6EHI_019090</name>
</gene>
<feature type="compositionally biased region" description="Polar residues" evidence="13">
    <location>
        <begin position="340"/>
        <end position="352"/>
    </location>
</feature>
<proteinExistence type="inferred from homology"/>
<keyword evidence="5" id="KW-0808">Transferase</keyword>
<dbReference type="PANTHER" id="PTHR31201">
    <property type="entry name" value="OS01G0585100 PROTEIN"/>
    <property type="match status" value="1"/>
</dbReference>
<keyword evidence="8" id="KW-0443">Lipid metabolism</keyword>
<evidence type="ECO:0000256" key="5">
    <source>
        <dbReference type="ARBA" id="ARBA00022679"/>
    </source>
</evidence>
<comment type="similarity">
    <text evidence="2">Belongs to the GPC1 family.</text>
</comment>
<dbReference type="VEuPathDB" id="AmoebaDB:EHI5A_022180"/>
<evidence type="ECO:0000256" key="14">
    <source>
        <dbReference type="SAM" id="Phobius"/>
    </source>
</evidence>
<accession>A0A5K1UZH6</accession>
<evidence type="ECO:0000313" key="15">
    <source>
        <dbReference type="EMBL" id="GAT97803.1"/>
    </source>
</evidence>
<evidence type="ECO:0000256" key="13">
    <source>
        <dbReference type="SAM" id="MobiDB-lite"/>
    </source>
</evidence>
<sequence length="352" mass="41785">MSTSFEEKYQREFQRQYISRLMDKHGLSVIDKYQNKLNKLMESEPFLKTLDKFSFVCGVLILLLTQHILSALPQFMPYYYIILIFPLLGARYFIYKKNGWQYFMIDFCYFCQIITLLCIFSLNTEYISPLFQIAFVFSHGPLLTAIPMWRNSLVFHDLDRLTSVYIHLFPGLVIYCIRWYVLTTVPQLTIMNGLIIPSLLYILWQIIYLIITEGFKKETIQKNHYITSLIWLSQEHPHPVYLYLLKKGFKDRPLVILITVQFIYTIITILPTFIYYHYQYLELLWILFCVTWAISNGANFYFEVFIKKYSKRVDESVKELKKSESNTSIQTPKIVDERSTSPNALSETSDAE</sequence>
<dbReference type="PANTHER" id="PTHR31201:SF1">
    <property type="entry name" value="GLYCEROPHOSPHOCHOLINE ACYLTRANSFERASE 1"/>
    <property type="match status" value="1"/>
</dbReference>
<evidence type="ECO:0000256" key="9">
    <source>
        <dbReference type="ARBA" id="ARBA00023136"/>
    </source>
</evidence>
<feature type="transmembrane region" description="Helical" evidence="14">
    <location>
        <begin position="188"/>
        <end position="211"/>
    </location>
</feature>
<dbReference type="GO" id="GO:0016746">
    <property type="term" value="F:acyltransferase activity"/>
    <property type="evidence" value="ECO:0007669"/>
    <property type="project" value="UniProtKB-KW"/>
</dbReference>
<evidence type="ECO:0000256" key="3">
    <source>
        <dbReference type="ARBA" id="ARBA00019082"/>
    </source>
</evidence>
<comment type="subcellular location">
    <subcellularLocation>
        <location evidence="1">Membrane</location>
        <topology evidence="1">Multi-pass membrane protein</topology>
    </subcellularLocation>
</comment>
<feature type="transmembrane region" description="Helical" evidence="14">
    <location>
        <begin position="53"/>
        <end position="72"/>
    </location>
</feature>
<keyword evidence="7 14" id="KW-1133">Transmembrane helix</keyword>
<keyword evidence="6 14" id="KW-0812">Transmembrane</keyword>
<keyword evidence="9 14" id="KW-0472">Membrane</keyword>
<evidence type="ECO:0000256" key="1">
    <source>
        <dbReference type="ARBA" id="ARBA00004141"/>
    </source>
</evidence>
<dbReference type="Pfam" id="PF10998">
    <property type="entry name" value="DUF2838"/>
    <property type="match status" value="1"/>
</dbReference>
<keyword evidence="4" id="KW-0444">Lipid biosynthesis</keyword>
<dbReference type="VEuPathDB" id="AmoebaDB:EHI_019090"/>
<keyword evidence="12" id="KW-0012">Acyltransferase</keyword>
<feature type="transmembrane region" description="Helical" evidence="14">
    <location>
        <begin position="283"/>
        <end position="302"/>
    </location>
</feature>
<dbReference type="VEuPathDB" id="AmoebaDB:KM1_051680"/>
<evidence type="ECO:0000256" key="11">
    <source>
        <dbReference type="ARBA" id="ARBA00023264"/>
    </source>
</evidence>
<evidence type="ECO:0000256" key="12">
    <source>
        <dbReference type="ARBA" id="ARBA00023315"/>
    </source>
</evidence>
<evidence type="ECO:0000256" key="8">
    <source>
        <dbReference type="ARBA" id="ARBA00023098"/>
    </source>
</evidence>
<reference evidence="15 16" key="1">
    <citation type="submission" date="2016-05" db="EMBL/GenBank/DDBJ databases">
        <title>First whole genome sequencing of Entamoeba histolytica HM1:IMSS-clone-6.</title>
        <authorList>
            <person name="Mukherjee Avik.K."/>
            <person name="Izumyama S."/>
            <person name="Nakada-Tsukui K."/>
            <person name="Nozaki T."/>
        </authorList>
    </citation>
    <scope>NUCLEOTIDE SEQUENCE [LARGE SCALE GENOMIC DNA]</scope>
    <source>
        <strain evidence="15 16">HM1:IMSS clone 6</strain>
    </source>
</reference>
<keyword evidence="11" id="KW-1208">Phospholipid metabolism</keyword>